<dbReference type="Proteomes" id="UP001181693">
    <property type="component" value="Unassembled WGS sequence"/>
</dbReference>
<organism evidence="1 2">
    <name type="scientific">Pyxicephalus adspersus</name>
    <name type="common">African bullfrog</name>
    <dbReference type="NCBI Taxonomy" id="30357"/>
    <lineage>
        <taxon>Eukaryota</taxon>
        <taxon>Metazoa</taxon>
        <taxon>Chordata</taxon>
        <taxon>Craniata</taxon>
        <taxon>Vertebrata</taxon>
        <taxon>Euteleostomi</taxon>
        <taxon>Amphibia</taxon>
        <taxon>Batrachia</taxon>
        <taxon>Anura</taxon>
        <taxon>Neobatrachia</taxon>
        <taxon>Ranoidea</taxon>
        <taxon>Pyxicephalidae</taxon>
        <taxon>Pyxicephalinae</taxon>
        <taxon>Pyxicephalus</taxon>
    </lineage>
</organism>
<dbReference type="EMBL" id="DYDO01000011">
    <property type="protein sequence ID" value="DBA16082.1"/>
    <property type="molecule type" value="Genomic_DNA"/>
</dbReference>
<comment type="caution">
    <text evidence="1">The sequence shown here is derived from an EMBL/GenBank/DDBJ whole genome shotgun (WGS) entry which is preliminary data.</text>
</comment>
<name>A0AAV2ZVL1_PYXAD</name>
<gene>
    <name evidence="1" type="ORF">GDO54_003512</name>
</gene>
<keyword evidence="2" id="KW-1185">Reference proteome</keyword>
<reference evidence="1" key="1">
    <citation type="thesis" date="2020" institute="ProQuest LLC" country="789 East Eisenhower Parkway, Ann Arbor, MI, USA">
        <title>Comparative Genomics and Chromosome Evolution.</title>
        <authorList>
            <person name="Mudd A.B."/>
        </authorList>
    </citation>
    <scope>NUCLEOTIDE SEQUENCE</scope>
    <source>
        <strain evidence="1">1538</strain>
        <tissue evidence="1">Blood</tissue>
    </source>
</reference>
<evidence type="ECO:0000313" key="2">
    <source>
        <dbReference type="Proteomes" id="UP001181693"/>
    </source>
</evidence>
<proteinExistence type="predicted"/>
<evidence type="ECO:0000313" key="1">
    <source>
        <dbReference type="EMBL" id="DBA16082.1"/>
    </source>
</evidence>
<accession>A0AAV2ZVL1</accession>
<sequence>MYCIQYCIIYEEDLTLYYYKNICYNEACFTCFVISYISQCHVVDKDVRISTDKSFYLLYFYFIENFTSCNVLEVCIDPSLSGLRISVQLLVWPETALMQIIWT</sequence>
<protein>
    <submittedName>
        <fullName evidence="1">Uncharacterized protein</fullName>
    </submittedName>
</protein>
<dbReference type="AlphaFoldDB" id="A0AAV2ZVL1"/>